<dbReference type="Proteomes" id="UP000199228">
    <property type="component" value="Unassembled WGS sequence"/>
</dbReference>
<evidence type="ECO:0000313" key="2">
    <source>
        <dbReference type="EMBL" id="SDB27418.1"/>
    </source>
</evidence>
<protein>
    <recommendedName>
        <fullName evidence="1">IrrE N-terminal-like domain-containing protein</fullName>
    </recommendedName>
</protein>
<feature type="domain" description="IrrE N-terminal-like" evidence="1">
    <location>
        <begin position="40"/>
        <end position="154"/>
    </location>
</feature>
<dbReference type="InterPro" id="IPR052345">
    <property type="entry name" value="Rad_response_metalloprotease"/>
</dbReference>
<dbReference type="PANTHER" id="PTHR43236">
    <property type="entry name" value="ANTITOXIN HIGA1"/>
    <property type="match status" value="1"/>
</dbReference>
<dbReference type="RefSeq" id="WP_242870575.1">
    <property type="nucleotide sequence ID" value="NZ_FMXR01000015.1"/>
</dbReference>
<evidence type="ECO:0000313" key="3">
    <source>
        <dbReference type="Proteomes" id="UP000199228"/>
    </source>
</evidence>
<dbReference type="PANTHER" id="PTHR43236:SF2">
    <property type="entry name" value="BLL0069 PROTEIN"/>
    <property type="match status" value="1"/>
</dbReference>
<accession>A0A1G6C3M3</accession>
<dbReference type="Pfam" id="PF06114">
    <property type="entry name" value="Peptidase_M78"/>
    <property type="match status" value="1"/>
</dbReference>
<evidence type="ECO:0000259" key="1">
    <source>
        <dbReference type="Pfam" id="PF06114"/>
    </source>
</evidence>
<reference evidence="2 3" key="1">
    <citation type="submission" date="2016-10" db="EMBL/GenBank/DDBJ databases">
        <authorList>
            <person name="de Groot N.N."/>
        </authorList>
    </citation>
    <scope>NUCLEOTIDE SEQUENCE [LARGE SCALE GENOMIC DNA]</scope>
    <source>
        <strain evidence="2 3">DSM 3217</strain>
    </source>
</reference>
<dbReference type="Gene3D" id="1.10.10.2910">
    <property type="match status" value="1"/>
</dbReference>
<proteinExistence type="predicted"/>
<organism evidence="2 3">
    <name type="scientific">Eubacterium oxidoreducens</name>
    <dbReference type="NCBI Taxonomy" id="1732"/>
    <lineage>
        <taxon>Bacteria</taxon>
        <taxon>Bacillati</taxon>
        <taxon>Bacillota</taxon>
        <taxon>Clostridia</taxon>
        <taxon>Eubacteriales</taxon>
        <taxon>Eubacteriaceae</taxon>
        <taxon>Eubacterium</taxon>
    </lineage>
</organism>
<name>A0A1G6C3M3_EUBOX</name>
<keyword evidence="3" id="KW-1185">Reference proteome</keyword>
<dbReference type="AlphaFoldDB" id="A0A1G6C3M3"/>
<dbReference type="EMBL" id="FMXR01000015">
    <property type="protein sequence ID" value="SDB27418.1"/>
    <property type="molecule type" value="Genomic_DNA"/>
</dbReference>
<dbReference type="InterPro" id="IPR010359">
    <property type="entry name" value="IrrE_HExxH"/>
</dbReference>
<dbReference type="STRING" id="1732.SAMN02910417_02019"/>
<sequence length="243" mass="28279">MAKIDKFELAHKALTLRHLLGEDAYSPIDIFAMVQQMDNITLIMHPMSEHMSGYCRKCPYTNIIVINSAMTIGRQRYSLAHELYHVYFDDGMKSFVCTNFTSKELNEQKADLFASYFLMPQTALDNIKVPITINDIVKLEQYYKVSRKALLYRLLSEKKINTDELELFSRNVKQSARLAGFNEALYNPLPENERYYVYGKYIINAEKMLNENKISYGKYEEYLLTAYREDIVYGTSDGGEIID</sequence>
<gene>
    <name evidence="2" type="ORF">SAMN02910417_02019</name>
</gene>